<organism evidence="4 5">
    <name type="scientific">Popillia japonica</name>
    <name type="common">Japanese beetle</name>
    <dbReference type="NCBI Taxonomy" id="7064"/>
    <lineage>
        <taxon>Eukaryota</taxon>
        <taxon>Metazoa</taxon>
        <taxon>Ecdysozoa</taxon>
        <taxon>Arthropoda</taxon>
        <taxon>Hexapoda</taxon>
        <taxon>Insecta</taxon>
        <taxon>Pterygota</taxon>
        <taxon>Neoptera</taxon>
        <taxon>Endopterygota</taxon>
        <taxon>Coleoptera</taxon>
        <taxon>Polyphaga</taxon>
        <taxon>Scarabaeiformia</taxon>
        <taxon>Scarabaeidae</taxon>
        <taxon>Rutelinae</taxon>
        <taxon>Popillia</taxon>
    </lineage>
</organism>
<accession>A0AAW1L4U0</accession>
<gene>
    <name evidence="4" type="ORF">QE152_g18966</name>
</gene>
<dbReference type="PANTHER" id="PTHR14791">
    <property type="entry name" value="BOMB/KIRA PROTEINS"/>
    <property type="match status" value="1"/>
</dbReference>
<dbReference type="AlphaFoldDB" id="A0AAW1L4U0"/>
<dbReference type="InterPro" id="IPR001202">
    <property type="entry name" value="WW_dom"/>
</dbReference>
<dbReference type="GO" id="GO:0046621">
    <property type="term" value="P:negative regulation of organ growth"/>
    <property type="evidence" value="ECO:0007669"/>
    <property type="project" value="TreeGrafter"/>
</dbReference>
<comment type="caution">
    <text evidence="4">The sequence shown here is derived from an EMBL/GenBank/DDBJ whole genome shotgun (WGS) entry which is preliminary data.</text>
</comment>
<evidence type="ECO:0000256" key="1">
    <source>
        <dbReference type="ARBA" id="ARBA00004496"/>
    </source>
</evidence>
<protein>
    <submittedName>
        <fullName evidence="4">WW domain</fullName>
    </submittedName>
</protein>
<keyword evidence="5" id="KW-1185">Reference proteome</keyword>
<dbReference type="SMART" id="SM00456">
    <property type="entry name" value="WW"/>
    <property type="match status" value="1"/>
</dbReference>
<dbReference type="Proteomes" id="UP001458880">
    <property type="component" value="Unassembled WGS sequence"/>
</dbReference>
<dbReference type="PANTHER" id="PTHR14791:SF23">
    <property type="entry name" value="WW DOMAIN-CONTAINING PROTEIN"/>
    <property type="match status" value="1"/>
</dbReference>
<dbReference type="PROSITE" id="PS01159">
    <property type="entry name" value="WW_DOMAIN_1"/>
    <property type="match status" value="1"/>
</dbReference>
<dbReference type="GO" id="GO:0060090">
    <property type="term" value="F:molecular adaptor activity"/>
    <property type="evidence" value="ECO:0007669"/>
    <property type="project" value="TreeGrafter"/>
</dbReference>
<keyword evidence="2" id="KW-0963">Cytoplasm</keyword>
<evidence type="ECO:0000256" key="2">
    <source>
        <dbReference type="ARBA" id="ARBA00022490"/>
    </source>
</evidence>
<dbReference type="InterPro" id="IPR051105">
    <property type="entry name" value="WWC/KIBRA_Hippo_Reg"/>
</dbReference>
<dbReference type="GO" id="GO:0035330">
    <property type="term" value="P:regulation of hippo signaling"/>
    <property type="evidence" value="ECO:0007669"/>
    <property type="project" value="TreeGrafter"/>
</dbReference>
<dbReference type="GO" id="GO:0005737">
    <property type="term" value="C:cytoplasm"/>
    <property type="evidence" value="ECO:0007669"/>
    <property type="project" value="UniProtKB-SubCell"/>
</dbReference>
<sequence>MARVDSPSMTEYQTTLPPGWDSKIDRKTGKMYYIDHSTKTTTWEDPRLKNVSFAKQSLSNLAHTFTNDHVTQHGSPDLRRNYVYPSQSSPIQAFQIPGKYSPKYIPLQFGMFENSHLFVIRFSNTHKMIQHYLQCDDNAPSQTSLVEPDQAEIPRFQGMIQHYLQCDDNAPSQTSLVEPDQAEIPRFQDYHRQ</sequence>
<dbReference type="Gene3D" id="2.20.70.10">
    <property type="match status" value="1"/>
</dbReference>
<comment type="subcellular location">
    <subcellularLocation>
        <location evidence="1">Cytoplasm</location>
    </subcellularLocation>
</comment>
<dbReference type="SUPFAM" id="SSF51045">
    <property type="entry name" value="WW domain"/>
    <property type="match status" value="1"/>
</dbReference>
<dbReference type="InterPro" id="IPR036020">
    <property type="entry name" value="WW_dom_sf"/>
</dbReference>
<evidence type="ECO:0000313" key="4">
    <source>
        <dbReference type="EMBL" id="KAK9727801.1"/>
    </source>
</evidence>
<dbReference type="GO" id="GO:0016477">
    <property type="term" value="P:cell migration"/>
    <property type="evidence" value="ECO:0007669"/>
    <property type="project" value="TreeGrafter"/>
</dbReference>
<evidence type="ECO:0000259" key="3">
    <source>
        <dbReference type="PROSITE" id="PS50020"/>
    </source>
</evidence>
<reference evidence="4 5" key="1">
    <citation type="journal article" date="2024" name="BMC Genomics">
        <title>De novo assembly and annotation of Popillia japonica's genome with initial clues to its potential as an invasive pest.</title>
        <authorList>
            <person name="Cucini C."/>
            <person name="Boschi S."/>
            <person name="Funari R."/>
            <person name="Cardaioli E."/>
            <person name="Iannotti N."/>
            <person name="Marturano G."/>
            <person name="Paoli F."/>
            <person name="Bruttini M."/>
            <person name="Carapelli A."/>
            <person name="Frati F."/>
            <person name="Nardi F."/>
        </authorList>
    </citation>
    <scope>NUCLEOTIDE SEQUENCE [LARGE SCALE GENOMIC DNA]</scope>
    <source>
        <strain evidence="4">DMR45628</strain>
    </source>
</reference>
<name>A0AAW1L4U0_POPJA</name>
<dbReference type="GO" id="GO:0006355">
    <property type="term" value="P:regulation of DNA-templated transcription"/>
    <property type="evidence" value="ECO:0007669"/>
    <property type="project" value="TreeGrafter"/>
</dbReference>
<evidence type="ECO:0000313" key="5">
    <source>
        <dbReference type="Proteomes" id="UP001458880"/>
    </source>
</evidence>
<dbReference type="GO" id="GO:0019900">
    <property type="term" value="F:kinase binding"/>
    <property type="evidence" value="ECO:0007669"/>
    <property type="project" value="TreeGrafter"/>
</dbReference>
<dbReference type="CDD" id="cd00201">
    <property type="entry name" value="WW"/>
    <property type="match status" value="1"/>
</dbReference>
<dbReference type="Pfam" id="PF00397">
    <property type="entry name" value="WW"/>
    <property type="match status" value="1"/>
</dbReference>
<proteinExistence type="predicted"/>
<feature type="domain" description="WW" evidence="3">
    <location>
        <begin position="14"/>
        <end position="48"/>
    </location>
</feature>
<dbReference type="EMBL" id="JASPKY010000175">
    <property type="protein sequence ID" value="KAK9727801.1"/>
    <property type="molecule type" value="Genomic_DNA"/>
</dbReference>
<dbReference type="PROSITE" id="PS50020">
    <property type="entry name" value="WW_DOMAIN_2"/>
    <property type="match status" value="1"/>
</dbReference>